<evidence type="ECO:0000313" key="2">
    <source>
        <dbReference type="Proteomes" id="UP000235145"/>
    </source>
</evidence>
<protein>
    <submittedName>
        <fullName evidence="1">Uncharacterized protein</fullName>
    </submittedName>
</protein>
<dbReference type="EMBL" id="NBSK02000007">
    <property type="protein sequence ID" value="KAJ0196550.1"/>
    <property type="molecule type" value="Genomic_DNA"/>
</dbReference>
<accession>A0A9R1UYX1</accession>
<dbReference type="AlphaFoldDB" id="A0A9R1UYX1"/>
<proteinExistence type="predicted"/>
<organism evidence="1 2">
    <name type="scientific">Lactuca sativa</name>
    <name type="common">Garden lettuce</name>
    <dbReference type="NCBI Taxonomy" id="4236"/>
    <lineage>
        <taxon>Eukaryota</taxon>
        <taxon>Viridiplantae</taxon>
        <taxon>Streptophyta</taxon>
        <taxon>Embryophyta</taxon>
        <taxon>Tracheophyta</taxon>
        <taxon>Spermatophyta</taxon>
        <taxon>Magnoliopsida</taxon>
        <taxon>eudicotyledons</taxon>
        <taxon>Gunneridae</taxon>
        <taxon>Pentapetalae</taxon>
        <taxon>asterids</taxon>
        <taxon>campanulids</taxon>
        <taxon>Asterales</taxon>
        <taxon>Asteraceae</taxon>
        <taxon>Cichorioideae</taxon>
        <taxon>Cichorieae</taxon>
        <taxon>Lactucinae</taxon>
        <taxon>Lactuca</taxon>
    </lineage>
</organism>
<evidence type="ECO:0000313" key="1">
    <source>
        <dbReference type="EMBL" id="KAJ0196550.1"/>
    </source>
</evidence>
<dbReference type="Proteomes" id="UP000235145">
    <property type="component" value="Unassembled WGS sequence"/>
</dbReference>
<reference evidence="1 2" key="1">
    <citation type="journal article" date="2017" name="Nat. Commun.">
        <title>Genome assembly with in vitro proximity ligation data and whole-genome triplication in lettuce.</title>
        <authorList>
            <person name="Reyes-Chin-Wo S."/>
            <person name="Wang Z."/>
            <person name="Yang X."/>
            <person name="Kozik A."/>
            <person name="Arikit S."/>
            <person name="Song C."/>
            <person name="Xia L."/>
            <person name="Froenicke L."/>
            <person name="Lavelle D.O."/>
            <person name="Truco M.J."/>
            <person name="Xia R."/>
            <person name="Zhu S."/>
            <person name="Xu C."/>
            <person name="Xu H."/>
            <person name="Xu X."/>
            <person name="Cox K."/>
            <person name="Korf I."/>
            <person name="Meyers B.C."/>
            <person name="Michelmore R.W."/>
        </authorList>
    </citation>
    <scope>NUCLEOTIDE SEQUENCE [LARGE SCALE GENOMIC DNA]</scope>
    <source>
        <strain evidence="2">cv. Salinas</strain>
        <tissue evidence="1">Seedlings</tissue>
    </source>
</reference>
<gene>
    <name evidence="1" type="ORF">LSAT_V11C700368510</name>
</gene>
<comment type="caution">
    <text evidence="1">The sequence shown here is derived from an EMBL/GenBank/DDBJ whole genome shotgun (WGS) entry which is preliminary data.</text>
</comment>
<sequence>MGQYKGLNIAMETTYEKGIFHCLKIPHSNAMWNWIKLTSRTLHEYSDSSMFYRASRNLKSLALAHLCRKHLGAHPHLDVSRLVFLSSILVFRLALVKFLMGNHPTYLYSIFAAPSRVINDLEKIRGGVLWGETEKNKKMNKYIGLWSQVIKGLHNLRSKPDSCITKHSITGVWKNIALTEGDLEHVGVPIRGFMKKHVNTVNQTFFCLDTRAENNTFKYRFPKLYCFGLHFSS</sequence>
<keyword evidence="2" id="KW-1185">Reference proteome</keyword>
<name>A0A9R1UYX1_LACSA</name>